<feature type="transmembrane region" description="Helical" evidence="2">
    <location>
        <begin position="119"/>
        <end position="139"/>
    </location>
</feature>
<feature type="domain" description="EamA" evidence="3">
    <location>
        <begin position="157"/>
        <end position="283"/>
    </location>
</feature>
<feature type="transmembrane region" description="Helical" evidence="2">
    <location>
        <begin position="237"/>
        <end position="257"/>
    </location>
</feature>
<dbReference type="SUPFAM" id="SSF103481">
    <property type="entry name" value="Multidrug resistance efflux transporter EmrE"/>
    <property type="match status" value="2"/>
</dbReference>
<comment type="similarity">
    <text evidence="1">Belongs to the EamA transporter family.</text>
</comment>
<organism evidence="4 5">
    <name type="scientific">Motilibacter peucedani</name>
    <dbReference type="NCBI Taxonomy" id="598650"/>
    <lineage>
        <taxon>Bacteria</taxon>
        <taxon>Bacillati</taxon>
        <taxon>Actinomycetota</taxon>
        <taxon>Actinomycetes</taxon>
        <taxon>Motilibacterales</taxon>
        <taxon>Motilibacteraceae</taxon>
        <taxon>Motilibacter</taxon>
    </lineage>
</organism>
<dbReference type="InterPro" id="IPR000620">
    <property type="entry name" value="EamA_dom"/>
</dbReference>
<proteinExistence type="inferred from homology"/>
<evidence type="ECO:0000313" key="5">
    <source>
        <dbReference type="Proteomes" id="UP000281955"/>
    </source>
</evidence>
<dbReference type="AlphaFoldDB" id="A0A420XSE4"/>
<gene>
    <name evidence="4" type="ORF">CLV35_1491</name>
</gene>
<evidence type="ECO:0000256" key="1">
    <source>
        <dbReference type="ARBA" id="ARBA00007362"/>
    </source>
</evidence>
<name>A0A420XSE4_9ACTN</name>
<keyword evidence="5" id="KW-1185">Reference proteome</keyword>
<feature type="domain" description="EamA" evidence="3">
    <location>
        <begin position="9"/>
        <end position="138"/>
    </location>
</feature>
<keyword evidence="2" id="KW-0812">Transmembrane</keyword>
<feature type="transmembrane region" description="Helical" evidence="2">
    <location>
        <begin position="213"/>
        <end position="231"/>
    </location>
</feature>
<reference evidence="4 5" key="1">
    <citation type="submission" date="2018-10" db="EMBL/GenBank/DDBJ databases">
        <title>Genomic Encyclopedia of Archaeal and Bacterial Type Strains, Phase II (KMG-II): from individual species to whole genera.</title>
        <authorList>
            <person name="Goeker M."/>
        </authorList>
    </citation>
    <scope>NUCLEOTIDE SEQUENCE [LARGE SCALE GENOMIC DNA]</scope>
    <source>
        <strain evidence="4 5">RP-AC37</strain>
    </source>
</reference>
<sequence length="285" mass="28274">MNSERYPVAVFLALASALVYGTADFCGGLATRRATTVAVVVVSQFAGLLALLALLPVLDGSPTGTDLAWGAAAGLAGSGGLLLFYRALASGVMSMVAPVTAVTAAAVPVLVGLVQGESVTVAALVGIVVALVAVALISAEDGVPSVRALRESDLLPAVLAGAAFGVFFVLLHETSSDSGLWPLVGARSTSVVVVAAGALLARRSLVLPRSSTPLVVLAGVADMGANALYLLATQRGLLAITGVLASLYPVSTVLLAQSVLRERLAGTQLLGLGAAVGAVALIALA</sequence>
<dbReference type="Proteomes" id="UP000281955">
    <property type="component" value="Unassembled WGS sequence"/>
</dbReference>
<dbReference type="EMBL" id="RBWV01000010">
    <property type="protein sequence ID" value="RKS77793.1"/>
    <property type="molecule type" value="Genomic_DNA"/>
</dbReference>
<feature type="transmembrane region" description="Helical" evidence="2">
    <location>
        <begin position="183"/>
        <end position="201"/>
    </location>
</feature>
<evidence type="ECO:0000313" key="4">
    <source>
        <dbReference type="EMBL" id="RKS77793.1"/>
    </source>
</evidence>
<feature type="transmembrane region" description="Helical" evidence="2">
    <location>
        <begin position="6"/>
        <end position="23"/>
    </location>
</feature>
<accession>A0A420XSE4</accession>
<dbReference type="Pfam" id="PF00892">
    <property type="entry name" value="EamA"/>
    <property type="match status" value="2"/>
</dbReference>
<dbReference type="RefSeq" id="WP_231121573.1">
    <property type="nucleotide sequence ID" value="NZ_RBWV01000010.1"/>
</dbReference>
<feature type="transmembrane region" description="Helical" evidence="2">
    <location>
        <begin position="35"/>
        <end position="55"/>
    </location>
</feature>
<keyword evidence="2" id="KW-1133">Transmembrane helix</keyword>
<feature type="transmembrane region" description="Helical" evidence="2">
    <location>
        <begin position="264"/>
        <end position="284"/>
    </location>
</feature>
<comment type="caution">
    <text evidence="4">The sequence shown here is derived from an EMBL/GenBank/DDBJ whole genome shotgun (WGS) entry which is preliminary data.</text>
</comment>
<dbReference type="InterPro" id="IPR037185">
    <property type="entry name" value="EmrE-like"/>
</dbReference>
<feature type="transmembrane region" description="Helical" evidence="2">
    <location>
        <begin position="92"/>
        <end position="113"/>
    </location>
</feature>
<keyword evidence="2" id="KW-0472">Membrane</keyword>
<evidence type="ECO:0000259" key="3">
    <source>
        <dbReference type="Pfam" id="PF00892"/>
    </source>
</evidence>
<dbReference type="InParanoid" id="A0A420XSE4"/>
<dbReference type="GO" id="GO:0016020">
    <property type="term" value="C:membrane"/>
    <property type="evidence" value="ECO:0007669"/>
    <property type="project" value="InterPro"/>
</dbReference>
<feature type="transmembrane region" description="Helical" evidence="2">
    <location>
        <begin position="151"/>
        <end position="171"/>
    </location>
</feature>
<evidence type="ECO:0000256" key="2">
    <source>
        <dbReference type="SAM" id="Phobius"/>
    </source>
</evidence>
<protein>
    <submittedName>
        <fullName evidence="4">Putative membrane protein</fullName>
    </submittedName>
</protein>